<feature type="signal peptide" evidence="1">
    <location>
        <begin position="1"/>
        <end position="25"/>
    </location>
</feature>
<evidence type="ECO:0000256" key="1">
    <source>
        <dbReference type="SAM" id="SignalP"/>
    </source>
</evidence>
<dbReference type="GO" id="GO:0009435">
    <property type="term" value="P:NAD+ biosynthetic process"/>
    <property type="evidence" value="ECO:0007669"/>
    <property type="project" value="InterPro"/>
</dbReference>
<dbReference type="PANTHER" id="PTHR42716:SF1">
    <property type="entry name" value="SLL0471 PROTEIN"/>
    <property type="match status" value="1"/>
</dbReference>
<dbReference type="GO" id="GO:0008734">
    <property type="term" value="F:L-aspartate oxidase activity"/>
    <property type="evidence" value="ECO:0007669"/>
    <property type="project" value="InterPro"/>
</dbReference>
<organism evidence="2 3">
    <name type="scientific">Nodularia spumigena UHCC 0039</name>
    <dbReference type="NCBI Taxonomy" id="1914872"/>
    <lineage>
        <taxon>Bacteria</taxon>
        <taxon>Bacillati</taxon>
        <taxon>Cyanobacteriota</taxon>
        <taxon>Cyanophyceae</taxon>
        <taxon>Nostocales</taxon>
        <taxon>Nodulariaceae</taxon>
        <taxon>Nodularia</taxon>
    </lineage>
</organism>
<protein>
    <submittedName>
        <fullName evidence="2">Uncharacterized protein</fullName>
    </submittedName>
</protein>
<dbReference type="PANTHER" id="PTHR42716">
    <property type="entry name" value="L-ASPARTATE OXIDASE"/>
    <property type="match status" value="1"/>
</dbReference>
<dbReference type="InterPro" id="IPR036188">
    <property type="entry name" value="FAD/NAD-bd_sf"/>
</dbReference>
<gene>
    <name evidence="2" type="ORF">BMF81_04629</name>
</gene>
<dbReference type="Pfam" id="PF12831">
    <property type="entry name" value="FAD_oxidored"/>
    <property type="match status" value="3"/>
</dbReference>
<dbReference type="EMBL" id="CP020114">
    <property type="protein sequence ID" value="AVZ31688.1"/>
    <property type="molecule type" value="Genomic_DNA"/>
</dbReference>
<evidence type="ECO:0000313" key="2">
    <source>
        <dbReference type="EMBL" id="AVZ31688.1"/>
    </source>
</evidence>
<dbReference type="KEGG" id="nsp:BMF81_04629"/>
<feature type="chain" id="PRO_5015639482" evidence="1">
    <location>
        <begin position="26"/>
        <end position="689"/>
    </location>
</feature>
<dbReference type="RefSeq" id="WP_006196044.1">
    <property type="nucleotide sequence ID" value="NZ_CAWNZE010000001.1"/>
</dbReference>
<dbReference type="Proteomes" id="UP000244056">
    <property type="component" value="Chromosome"/>
</dbReference>
<keyword evidence="1" id="KW-0732">Signal</keyword>
<sequence length="689" mass="76711">MKRRHKVAYSLTSLVSVSLISNLIAPQSAIVAAPPRNPDKTVNCEILVVGGGLSGVATAYEGLLAGRTVCLTEITDWLGGQISSQGTSALDERPTQRSRQFYSRGYLELRNRIERKYGKLNPGDCWVSDSCFLPRDAHTVMAQMLKDAERKGRGKLEWFPNTVVKDLEISPSTVDGGGKLINSANRQVSAAIAIQHQPAKGAPPHNTFTLSQTIEDAYRYENSSRFTKNIIRLVPQKSQGNAPKWYVVDASETGEIIALADVPYRLGIDPRSHLEPSSSSAQNDPYCTQGFTYTFAMEATKGPQPQKMPPFYLQYSPYFSYELQRLANFDLVFTYRRIWSPQQGEPVTFRGVRFSTPTPGDISMQNWTWGNDYRPGTAQDNLVYTRQQLQAAGQLQPGGWLGGLRTETLQRGEENALAYYYWLVAGTTDSQLGEGVKQQHPNNRFISGLNSPMGTAHGLSKYPYMREGRRIIGRPSWGQPGGFTIWETDISRRDYNDEYYRKMLPAAMYRRLQGTLAGLEAVSVIIGKKPPEQVMRRTRSTIFPDAVGIGHYAIDFHPCMEKSPPEAAGNRERPGERRGAGQAYPFQIALRAMIPQKIDNLIVGGKSIATSHIAAAAYRVHSFEWSAGAAAGTTAAFSLKNQVAPYQLVKDLPRPSPQLQALKRLLQQNGNPTAFPDTSIFNENWENWR</sequence>
<evidence type="ECO:0000313" key="3">
    <source>
        <dbReference type="Proteomes" id="UP000244056"/>
    </source>
</evidence>
<proteinExistence type="predicted"/>
<dbReference type="Gene3D" id="3.50.50.60">
    <property type="entry name" value="FAD/NAD(P)-binding domain"/>
    <property type="match status" value="1"/>
</dbReference>
<name>A0A2S0QBF6_NODSP</name>
<accession>A0A2S0QBF6</accession>
<dbReference type="InterPro" id="IPR005288">
    <property type="entry name" value="NadB"/>
</dbReference>
<reference evidence="2 3" key="1">
    <citation type="submission" date="2017-03" db="EMBL/GenBank/DDBJ databases">
        <title>Comparative genomics of the toxic Baltic Sea cyanobacteria Nodularia spumigena UHCC 0039 and its response on varying salinity.</title>
        <authorList>
            <person name="Teikari J.E."/>
        </authorList>
    </citation>
    <scope>NUCLEOTIDE SEQUENCE [LARGE SCALE GENOMIC DNA]</scope>
    <source>
        <strain evidence="2 3">UHCC 0039</strain>
    </source>
</reference>
<dbReference type="SUPFAM" id="SSF51905">
    <property type="entry name" value="FAD/NAD(P)-binding domain"/>
    <property type="match status" value="1"/>
</dbReference>
<dbReference type="GeneID" id="78019830"/>
<dbReference type="AlphaFoldDB" id="A0A2S0QBF6"/>